<evidence type="ECO:0000256" key="2">
    <source>
        <dbReference type="ARBA" id="ARBA00008312"/>
    </source>
</evidence>
<accession>A0A9D7HRR5</accession>
<dbReference type="Pfam" id="PF00175">
    <property type="entry name" value="NAD_binding_1"/>
    <property type="match status" value="1"/>
</dbReference>
<comment type="similarity">
    <text evidence="2">Belongs to the ferredoxin--NADP reductase type 1 family.</text>
</comment>
<evidence type="ECO:0000256" key="4">
    <source>
        <dbReference type="ARBA" id="ARBA00022630"/>
    </source>
</evidence>
<comment type="catalytic activity">
    <reaction evidence="9">
        <text>2 reduced [2Fe-2S]-[ferredoxin] + NADP(+) + H(+) = 2 oxidized [2Fe-2S]-[ferredoxin] + NADPH</text>
        <dbReference type="Rhea" id="RHEA:20125"/>
        <dbReference type="Rhea" id="RHEA-COMP:10000"/>
        <dbReference type="Rhea" id="RHEA-COMP:10001"/>
        <dbReference type="ChEBI" id="CHEBI:15378"/>
        <dbReference type="ChEBI" id="CHEBI:33737"/>
        <dbReference type="ChEBI" id="CHEBI:33738"/>
        <dbReference type="ChEBI" id="CHEBI:57783"/>
        <dbReference type="ChEBI" id="CHEBI:58349"/>
        <dbReference type="EC" id="1.18.1.2"/>
    </reaction>
</comment>
<dbReference type="Gene3D" id="2.40.30.10">
    <property type="entry name" value="Translation factors"/>
    <property type="match status" value="1"/>
</dbReference>
<keyword evidence="5" id="KW-0547">Nucleotide-binding</keyword>
<dbReference type="GO" id="GO:0042167">
    <property type="term" value="P:heme catabolic process"/>
    <property type="evidence" value="ECO:0007669"/>
    <property type="project" value="TreeGrafter"/>
</dbReference>
<evidence type="ECO:0000256" key="6">
    <source>
        <dbReference type="ARBA" id="ARBA00022827"/>
    </source>
</evidence>
<dbReference type="InterPro" id="IPR039261">
    <property type="entry name" value="FNR_nucleotide-bd"/>
</dbReference>
<dbReference type="InterPro" id="IPR033892">
    <property type="entry name" value="FNR_bac"/>
</dbReference>
<dbReference type="PANTHER" id="PTHR47878">
    <property type="entry name" value="OXIDOREDUCTASE FAD/NAD(P)-BINDING DOMAIN PROTEIN"/>
    <property type="match status" value="1"/>
</dbReference>
<sequence>MAHWINGTVVENRAWTDRLHSLQVDAAIAPFTAGQFIKLGLIIDGEEVGRPYSLVNPPQRAPLEFCFSVVADGPLSGRLAALEPGEQVLLAPRANGFLVLGEVPPARHLWLVSTGTGIGPFLAILRTDEPWQRFERVVLVHAARLASELIYRDVIEGIAAAHDGQFGYVPFVSREPTDFALSGRIPAAIAAGTLEARGGALIDAQSHVMLCGNPQMIIDAEKALIARGLRKHRRREPGHVTVESYW</sequence>
<keyword evidence="7" id="KW-0521">NADP</keyword>
<keyword evidence="8" id="KW-0560">Oxidoreductase</keyword>
<dbReference type="InterPro" id="IPR001433">
    <property type="entry name" value="OxRdtase_FAD/NAD-bd"/>
</dbReference>
<dbReference type="Proteomes" id="UP000807785">
    <property type="component" value="Unassembled WGS sequence"/>
</dbReference>
<feature type="domain" description="FAD-binding FR-type" evidence="10">
    <location>
        <begin position="2"/>
        <end position="100"/>
    </location>
</feature>
<dbReference type="GO" id="GO:0034599">
    <property type="term" value="P:cellular response to oxidative stress"/>
    <property type="evidence" value="ECO:0007669"/>
    <property type="project" value="TreeGrafter"/>
</dbReference>
<dbReference type="SUPFAM" id="SSF63380">
    <property type="entry name" value="Riboflavin synthase domain-like"/>
    <property type="match status" value="1"/>
</dbReference>
<evidence type="ECO:0000259" key="10">
    <source>
        <dbReference type="PROSITE" id="PS51384"/>
    </source>
</evidence>
<name>A0A9D7HRR5_9PROT</name>
<dbReference type="InterPro" id="IPR051930">
    <property type="entry name" value="FNR_type-1"/>
</dbReference>
<proteinExistence type="inferred from homology"/>
<evidence type="ECO:0000256" key="5">
    <source>
        <dbReference type="ARBA" id="ARBA00022741"/>
    </source>
</evidence>
<evidence type="ECO:0000256" key="8">
    <source>
        <dbReference type="ARBA" id="ARBA00023002"/>
    </source>
</evidence>
<evidence type="ECO:0000313" key="11">
    <source>
        <dbReference type="EMBL" id="MBK6973781.1"/>
    </source>
</evidence>
<dbReference type="EC" id="1.18.1.2" evidence="3"/>
<comment type="cofactor">
    <cofactor evidence="1">
        <name>FAD</name>
        <dbReference type="ChEBI" id="CHEBI:57692"/>
    </cofactor>
</comment>
<protein>
    <recommendedName>
        <fullName evidence="3">ferredoxin--NADP(+) reductase</fullName>
        <ecNumber evidence="3">1.18.1.2</ecNumber>
    </recommendedName>
</protein>
<keyword evidence="6" id="KW-0274">FAD</keyword>
<gene>
    <name evidence="11" type="ORF">IPH26_12830</name>
</gene>
<evidence type="ECO:0000313" key="12">
    <source>
        <dbReference type="Proteomes" id="UP000807785"/>
    </source>
</evidence>
<dbReference type="PANTHER" id="PTHR47878:SF1">
    <property type="entry name" value="FLAVODOXIN_FERREDOXIN--NADP REDUCTASE"/>
    <property type="match status" value="1"/>
</dbReference>
<comment type="caution">
    <text evidence="11">The sequence shown here is derived from an EMBL/GenBank/DDBJ whole genome shotgun (WGS) entry which is preliminary data.</text>
</comment>
<dbReference type="GO" id="GO:0004324">
    <property type="term" value="F:ferredoxin-NADP+ reductase activity"/>
    <property type="evidence" value="ECO:0007669"/>
    <property type="project" value="UniProtKB-EC"/>
</dbReference>
<dbReference type="CDD" id="cd06195">
    <property type="entry name" value="FNR1"/>
    <property type="match status" value="1"/>
</dbReference>
<reference evidence="11" key="1">
    <citation type="submission" date="2020-10" db="EMBL/GenBank/DDBJ databases">
        <title>Connecting structure to function with the recovery of over 1000 high-quality activated sludge metagenome-assembled genomes encoding full-length rRNA genes using long-read sequencing.</title>
        <authorList>
            <person name="Singleton C.M."/>
            <person name="Petriglieri F."/>
            <person name="Kristensen J.M."/>
            <person name="Kirkegaard R.H."/>
            <person name="Michaelsen T.Y."/>
            <person name="Andersen M.H."/>
            <person name="Karst S.M."/>
            <person name="Dueholm M.S."/>
            <person name="Nielsen P.H."/>
            <person name="Albertsen M."/>
        </authorList>
    </citation>
    <scope>NUCLEOTIDE SEQUENCE</scope>
    <source>
        <strain evidence="11">Bjer_18-Q3-R1-45_BAT3C.347</strain>
    </source>
</reference>
<dbReference type="InterPro" id="IPR017938">
    <property type="entry name" value="Riboflavin_synthase-like_b-brl"/>
</dbReference>
<dbReference type="Gene3D" id="3.40.50.80">
    <property type="entry name" value="Nucleotide-binding domain of ferredoxin-NADP reductase (FNR) module"/>
    <property type="match status" value="1"/>
</dbReference>
<keyword evidence="4" id="KW-0285">Flavoprotein</keyword>
<evidence type="ECO:0000256" key="1">
    <source>
        <dbReference type="ARBA" id="ARBA00001974"/>
    </source>
</evidence>
<dbReference type="PROSITE" id="PS51384">
    <property type="entry name" value="FAD_FR"/>
    <property type="match status" value="1"/>
</dbReference>
<evidence type="ECO:0000256" key="9">
    <source>
        <dbReference type="ARBA" id="ARBA00047776"/>
    </source>
</evidence>
<evidence type="ECO:0000256" key="3">
    <source>
        <dbReference type="ARBA" id="ARBA00013223"/>
    </source>
</evidence>
<organism evidence="11 12">
    <name type="scientific">Candidatus Methylophosphatis roskildensis</name>
    <dbReference type="NCBI Taxonomy" id="2899263"/>
    <lineage>
        <taxon>Bacteria</taxon>
        <taxon>Pseudomonadati</taxon>
        <taxon>Pseudomonadota</taxon>
        <taxon>Betaproteobacteria</taxon>
        <taxon>Nitrosomonadales</taxon>
        <taxon>Sterolibacteriaceae</taxon>
        <taxon>Candidatus Methylophosphatis</taxon>
    </lineage>
</organism>
<dbReference type="SUPFAM" id="SSF52343">
    <property type="entry name" value="Ferredoxin reductase-like, C-terminal NADP-linked domain"/>
    <property type="match status" value="1"/>
</dbReference>
<dbReference type="GO" id="GO:0000166">
    <property type="term" value="F:nucleotide binding"/>
    <property type="evidence" value="ECO:0007669"/>
    <property type="project" value="UniProtKB-KW"/>
</dbReference>
<dbReference type="EMBL" id="JADJEV010000003">
    <property type="protein sequence ID" value="MBK6973781.1"/>
    <property type="molecule type" value="Genomic_DNA"/>
</dbReference>
<evidence type="ECO:0000256" key="7">
    <source>
        <dbReference type="ARBA" id="ARBA00022857"/>
    </source>
</evidence>
<dbReference type="InterPro" id="IPR017927">
    <property type="entry name" value="FAD-bd_FR_type"/>
</dbReference>
<dbReference type="AlphaFoldDB" id="A0A9D7HRR5"/>